<dbReference type="GO" id="GO:0008909">
    <property type="term" value="F:isochorismate synthase activity"/>
    <property type="evidence" value="ECO:0007669"/>
    <property type="project" value="UniProtKB-EC"/>
</dbReference>
<evidence type="ECO:0000313" key="7">
    <source>
        <dbReference type="EMBL" id="NSL54546.1"/>
    </source>
</evidence>
<sequence>MNYPYRELDAQEFPAPTGPQALFNHYGSEACMFASPGQTLLAHGVAACLPIGEAGDLAIRAMGFLREASQAGHAGLLVGAIPFLPEAPPYLFVPQHFELAGGGRQMLAAELSPRSSVEVWAESLPSEARYEQNVTDALTQIAAGKLQKVVLSRALRVQAELQLPSLLRALASRNPRGYTYAVPLPEATEGGARSLVGASPELLLARRGGHVISNPLAGSIPRSNDAEEDERRAQGLLRSAKDLHEHALVVDAVAAALRPYCHELVVPASPSLVATPTMWHLSSEVCGELRDLSTSSLELALALHPTPAVCGYPRDVARDFICESEGFERGFFTGLVGWCNVLGDGEWAVTIRCAEVSAHAATLYAGAGIVEGSDPALELAETAAKLRTMLGAMGLTLGTTLEARA</sequence>
<evidence type="ECO:0000256" key="3">
    <source>
        <dbReference type="ARBA" id="ARBA00012824"/>
    </source>
</evidence>
<accession>A0ABX2IDI1</accession>
<dbReference type="Gene3D" id="3.60.120.10">
    <property type="entry name" value="Anthranilate synthase"/>
    <property type="match status" value="1"/>
</dbReference>
<name>A0ABX2IDI1_9RHOO</name>
<evidence type="ECO:0000256" key="4">
    <source>
        <dbReference type="ARBA" id="ARBA00023235"/>
    </source>
</evidence>
<dbReference type="InterPro" id="IPR005801">
    <property type="entry name" value="ADC_synthase"/>
</dbReference>
<protein>
    <recommendedName>
        <fullName evidence="3">isochorismate synthase</fullName>
        <ecNumber evidence="3">5.4.4.2</ecNumber>
    </recommendedName>
    <alternativeName>
        <fullName evidence="5">Isochorismate mutase</fullName>
    </alternativeName>
</protein>
<evidence type="ECO:0000256" key="2">
    <source>
        <dbReference type="ARBA" id="ARBA00005297"/>
    </source>
</evidence>
<comment type="catalytic activity">
    <reaction evidence="1">
        <text>chorismate = isochorismate</text>
        <dbReference type="Rhea" id="RHEA:18985"/>
        <dbReference type="ChEBI" id="CHEBI:29748"/>
        <dbReference type="ChEBI" id="CHEBI:29780"/>
        <dbReference type="EC" id="5.4.4.2"/>
    </reaction>
</comment>
<dbReference type="EMBL" id="JABCSC020000001">
    <property type="protein sequence ID" value="NSL54546.1"/>
    <property type="molecule type" value="Genomic_DNA"/>
</dbReference>
<comment type="caution">
    <text evidence="7">The sequence shown here is derived from an EMBL/GenBank/DDBJ whole genome shotgun (WGS) entry which is preliminary data.</text>
</comment>
<dbReference type="Proteomes" id="UP000778523">
    <property type="component" value="Unassembled WGS sequence"/>
</dbReference>
<evidence type="ECO:0000256" key="5">
    <source>
        <dbReference type="ARBA" id="ARBA00041564"/>
    </source>
</evidence>
<comment type="similarity">
    <text evidence="2">Belongs to the isochorismate synthase family.</text>
</comment>
<dbReference type="PANTHER" id="PTHR42839:SF2">
    <property type="entry name" value="ISOCHORISMATE SYNTHASE ENTC"/>
    <property type="match status" value="1"/>
</dbReference>
<dbReference type="EC" id="5.4.4.2" evidence="3"/>
<proteinExistence type="inferred from homology"/>
<dbReference type="RefSeq" id="WP_170021029.1">
    <property type="nucleotide sequence ID" value="NZ_JABCSC020000001.1"/>
</dbReference>
<evidence type="ECO:0000259" key="6">
    <source>
        <dbReference type="Pfam" id="PF00425"/>
    </source>
</evidence>
<dbReference type="InterPro" id="IPR004561">
    <property type="entry name" value="IsoChor_synthase"/>
</dbReference>
<evidence type="ECO:0000256" key="1">
    <source>
        <dbReference type="ARBA" id="ARBA00000799"/>
    </source>
</evidence>
<keyword evidence="8" id="KW-1185">Reference proteome</keyword>
<organism evidence="7 8">
    <name type="scientific">Uliginosibacterium aquaticum</name>
    <dbReference type="NCBI Taxonomy" id="2731212"/>
    <lineage>
        <taxon>Bacteria</taxon>
        <taxon>Pseudomonadati</taxon>
        <taxon>Pseudomonadota</taxon>
        <taxon>Betaproteobacteria</taxon>
        <taxon>Rhodocyclales</taxon>
        <taxon>Zoogloeaceae</taxon>
        <taxon>Uliginosibacterium</taxon>
    </lineage>
</organism>
<dbReference type="Pfam" id="PF00425">
    <property type="entry name" value="Chorismate_bind"/>
    <property type="match status" value="1"/>
</dbReference>
<dbReference type="InterPro" id="IPR015890">
    <property type="entry name" value="Chorismate_C"/>
</dbReference>
<dbReference type="SUPFAM" id="SSF56322">
    <property type="entry name" value="ADC synthase"/>
    <property type="match status" value="1"/>
</dbReference>
<reference evidence="7 8" key="1">
    <citation type="submission" date="2020-06" db="EMBL/GenBank/DDBJ databases">
        <title>Draft genome of Uliginosibacterium sp. IMCC34675.</title>
        <authorList>
            <person name="Song J."/>
        </authorList>
    </citation>
    <scope>NUCLEOTIDE SEQUENCE [LARGE SCALE GENOMIC DNA]</scope>
    <source>
        <strain evidence="7 8">IMCC34675</strain>
    </source>
</reference>
<feature type="domain" description="Chorismate-utilising enzyme C-terminal" evidence="6">
    <location>
        <begin position="127"/>
        <end position="385"/>
    </location>
</feature>
<gene>
    <name evidence="7" type="ORF">HJ583_005890</name>
</gene>
<keyword evidence="4 7" id="KW-0413">Isomerase</keyword>
<evidence type="ECO:0000313" key="8">
    <source>
        <dbReference type="Proteomes" id="UP000778523"/>
    </source>
</evidence>
<dbReference type="NCBIfam" id="TIGR00543">
    <property type="entry name" value="isochor_syn"/>
    <property type="match status" value="1"/>
</dbReference>
<dbReference type="PANTHER" id="PTHR42839">
    <property type="entry name" value="ISOCHORISMATE SYNTHASE ENTC"/>
    <property type="match status" value="1"/>
</dbReference>